<keyword evidence="3" id="KW-0804">Transcription</keyword>
<dbReference type="PANTHER" id="PTHR44042">
    <property type="entry name" value="DUPLICATED HOMEODOMAIN-LIKE SUPERFAMILY PROTEIN-RELATED"/>
    <property type="match status" value="1"/>
</dbReference>
<accession>A0A6J1CV56</accession>
<gene>
    <name evidence="9" type="primary">LOC111014658</name>
</gene>
<dbReference type="InterPro" id="IPR009057">
    <property type="entry name" value="Homeodomain-like_sf"/>
</dbReference>
<dbReference type="InterPro" id="IPR001005">
    <property type="entry name" value="SANT/Myb"/>
</dbReference>
<dbReference type="GO" id="GO:0005634">
    <property type="term" value="C:nucleus"/>
    <property type="evidence" value="ECO:0007669"/>
    <property type="project" value="UniProtKB-SubCell"/>
</dbReference>
<dbReference type="RefSeq" id="XP_022145143.1">
    <property type="nucleotide sequence ID" value="XM_022289451.1"/>
</dbReference>
<dbReference type="SUPFAM" id="SSF46689">
    <property type="entry name" value="Homeodomain-like"/>
    <property type="match status" value="1"/>
</dbReference>
<protein>
    <submittedName>
        <fullName evidence="9">Transcription factor SRM1-like</fullName>
    </submittedName>
</protein>
<dbReference type="GO" id="GO:0003677">
    <property type="term" value="F:DNA binding"/>
    <property type="evidence" value="ECO:0007669"/>
    <property type="project" value="InterPro"/>
</dbReference>
<dbReference type="KEGG" id="mcha:111014658"/>
<evidence type="ECO:0000313" key="8">
    <source>
        <dbReference type="Proteomes" id="UP000504603"/>
    </source>
</evidence>
<dbReference type="Gene3D" id="1.10.10.60">
    <property type="entry name" value="Homeodomain-like"/>
    <property type="match status" value="1"/>
</dbReference>
<evidence type="ECO:0000259" key="6">
    <source>
        <dbReference type="PROSITE" id="PS50090"/>
    </source>
</evidence>
<evidence type="ECO:0000256" key="4">
    <source>
        <dbReference type="ARBA" id="ARBA00023242"/>
    </source>
</evidence>
<comment type="subcellular location">
    <subcellularLocation>
        <location evidence="1">Nucleus</location>
    </subcellularLocation>
</comment>
<dbReference type="InterPro" id="IPR017930">
    <property type="entry name" value="Myb_dom"/>
</dbReference>
<reference evidence="9" key="1">
    <citation type="submission" date="2025-08" db="UniProtKB">
        <authorList>
            <consortium name="RefSeq"/>
        </authorList>
    </citation>
    <scope>IDENTIFICATION</scope>
    <source>
        <strain evidence="9">OHB3-1</strain>
    </source>
</reference>
<evidence type="ECO:0000259" key="7">
    <source>
        <dbReference type="PROSITE" id="PS51294"/>
    </source>
</evidence>
<keyword evidence="2" id="KW-0805">Transcription regulation</keyword>
<dbReference type="PANTHER" id="PTHR44042:SF67">
    <property type="entry name" value="MYB-LIKE PROTEIN I"/>
    <property type="match status" value="1"/>
</dbReference>
<feature type="domain" description="HTH myb-type" evidence="7">
    <location>
        <begin position="76"/>
        <end position="132"/>
    </location>
</feature>
<dbReference type="InterPro" id="IPR006447">
    <property type="entry name" value="Myb_dom_plants"/>
</dbReference>
<sequence length="173" mass="19277">MQNSEFFYSDSDFYSSGHFPAGRTPTNENHCIGNDIMSDYLTYSPLSSIQWELEDGSSALDPTTPVSDLGPSPSPEKKRKVTCWTKDEHKLFLIGLQIYGKGHWKSIATEVAVTKTAAQVASHAQKFYSRKLSSEQSRKRSSINDITTVDVETMSRFLAGRPAVAHFNPHSTI</sequence>
<name>A0A6J1CV56_MOMCH</name>
<evidence type="ECO:0000313" key="9">
    <source>
        <dbReference type="RefSeq" id="XP_022145143.1"/>
    </source>
</evidence>
<dbReference type="PROSITE" id="PS51294">
    <property type="entry name" value="HTH_MYB"/>
    <property type="match status" value="1"/>
</dbReference>
<dbReference type="Proteomes" id="UP000504603">
    <property type="component" value="Unplaced"/>
</dbReference>
<feature type="domain" description="Myb-like" evidence="6">
    <location>
        <begin position="76"/>
        <end position="128"/>
    </location>
</feature>
<dbReference type="PROSITE" id="PS50090">
    <property type="entry name" value="MYB_LIKE"/>
    <property type="match status" value="1"/>
</dbReference>
<evidence type="ECO:0000256" key="5">
    <source>
        <dbReference type="SAM" id="MobiDB-lite"/>
    </source>
</evidence>
<evidence type="ECO:0000256" key="1">
    <source>
        <dbReference type="ARBA" id="ARBA00004123"/>
    </source>
</evidence>
<proteinExistence type="predicted"/>
<dbReference type="NCBIfam" id="TIGR01557">
    <property type="entry name" value="myb_SHAQKYF"/>
    <property type="match status" value="1"/>
</dbReference>
<dbReference type="AlphaFoldDB" id="A0A6J1CV56"/>
<feature type="region of interest" description="Disordered" evidence="5">
    <location>
        <begin position="60"/>
        <end position="79"/>
    </location>
</feature>
<organism evidence="8 9">
    <name type="scientific">Momordica charantia</name>
    <name type="common">Bitter gourd</name>
    <name type="synonym">Balsam pear</name>
    <dbReference type="NCBI Taxonomy" id="3673"/>
    <lineage>
        <taxon>Eukaryota</taxon>
        <taxon>Viridiplantae</taxon>
        <taxon>Streptophyta</taxon>
        <taxon>Embryophyta</taxon>
        <taxon>Tracheophyta</taxon>
        <taxon>Spermatophyta</taxon>
        <taxon>Magnoliopsida</taxon>
        <taxon>eudicotyledons</taxon>
        <taxon>Gunneridae</taxon>
        <taxon>Pentapetalae</taxon>
        <taxon>rosids</taxon>
        <taxon>fabids</taxon>
        <taxon>Cucurbitales</taxon>
        <taxon>Cucurbitaceae</taxon>
        <taxon>Momordiceae</taxon>
        <taxon>Momordica</taxon>
    </lineage>
</organism>
<evidence type="ECO:0000256" key="3">
    <source>
        <dbReference type="ARBA" id="ARBA00023163"/>
    </source>
</evidence>
<dbReference type="OrthoDB" id="1434370at2759"/>
<dbReference type="Pfam" id="PF00249">
    <property type="entry name" value="Myb_DNA-binding"/>
    <property type="match status" value="1"/>
</dbReference>
<dbReference type="CDD" id="cd00167">
    <property type="entry name" value="SANT"/>
    <property type="match status" value="1"/>
</dbReference>
<keyword evidence="4" id="KW-0539">Nucleus</keyword>
<evidence type="ECO:0000256" key="2">
    <source>
        <dbReference type="ARBA" id="ARBA00023015"/>
    </source>
</evidence>
<keyword evidence="8" id="KW-1185">Reference proteome</keyword>
<dbReference type="GeneID" id="111014658"/>
<dbReference type="SMART" id="SM00717">
    <property type="entry name" value="SANT"/>
    <property type="match status" value="1"/>
</dbReference>